<feature type="compositionally biased region" description="Polar residues" evidence="2">
    <location>
        <begin position="138"/>
        <end position="152"/>
    </location>
</feature>
<sequence length="206" mass="22384">MEYPCSVHDPKGKRLTEKLVPSSSVRDQHARYVPVAPGPCCGTNSSGNVGLLGGAPAVTVHRPGYPQAPDKLQEWWLDRVRATAIAAALKLPARRSILGTKAQWPGFRSKSPGLTQTPNIADMLGRRRGSSSSKSREPNTTGTAVAPENSQGVTISQFITQLDESATKRLHRMNERLRMLEQQMETLETDVAKARSHSASLEGCTE</sequence>
<evidence type="ECO:0000256" key="2">
    <source>
        <dbReference type="SAM" id="MobiDB-lite"/>
    </source>
</evidence>
<keyword evidence="1" id="KW-0175">Coiled coil</keyword>
<feature type="region of interest" description="Disordered" evidence="2">
    <location>
        <begin position="108"/>
        <end position="152"/>
    </location>
</feature>
<dbReference type="Proteomes" id="UP000636709">
    <property type="component" value="Unassembled WGS sequence"/>
</dbReference>
<comment type="caution">
    <text evidence="3">The sequence shown here is derived from an EMBL/GenBank/DDBJ whole genome shotgun (WGS) entry which is preliminary data.</text>
</comment>
<reference evidence="3" key="1">
    <citation type="submission" date="2020-07" db="EMBL/GenBank/DDBJ databases">
        <title>Genome sequence and genetic diversity analysis of an under-domesticated orphan crop, white fonio (Digitaria exilis).</title>
        <authorList>
            <person name="Bennetzen J.L."/>
            <person name="Chen S."/>
            <person name="Ma X."/>
            <person name="Wang X."/>
            <person name="Yssel A.E.J."/>
            <person name="Chaluvadi S.R."/>
            <person name="Johnson M."/>
            <person name="Gangashetty P."/>
            <person name="Hamidou F."/>
            <person name="Sanogo M.D."/>
            <person name="Zwaenepoel A."/>
            <person name="Wallace J."/>
            <person name="Van De Peer Y."/>
            <person name="Van Deynze A."/>
        </authorList>
    </citation>
    <scope>NUCLEOTIDE SEQUENCE</scope>
    <source>
        <tissue evidence="3">Leaves</tissue>
    </source>
</reference>
<dbReference type="Gene3D" id="1.20.5.110">
    <property type="match status" value="1"/>
</dbReference>
<dbReference type="AlphaFoldDB" id="A0A835F2L5"/>
<proteinExistence type="predicted"/>
<evidence type="ECO:0000313" key="4">
    <source>
        <dbReference type="Proteomes" id="UP000636709"/>
    </source>
</evidence>
<keyword evidence="4" id="KW-1185">Reference proteome</keyword>
<dbReference type="EMBL" id="JACEFO010001646">
    <property type="protein sequence ID" value="KAF8726683.1"/>
    <property type="molecule type" value="Genomic_DNA"/>
</dbReference>
<accession>A0A835F2L5</accession>
<name>A0A835F2L5_9POAL</name>
<evidence type="ECO:0000313" key="3">
    <source>
        <dbReference type="EMBL" id="KAF8726683.1"/>
    </source>
</evidence>
<gene>
    <name evidence="3" type="ORF">HU200_019149</name>
</gene>
<evidence type="ECO:0000256" key="1">
    <source>
        <dbReference type="SAM" id="Coils"/>
    </source>
</evidence>
<organism evidence="3 4">
    <name type="scientific">Digitaria exilis</name>
    <dbReference type="NCBI Taxonomy" id="1010633"/>
    <lineage>
        <taxon>Eukaryota</taxon>
        <taxon>Viridiplantae</taxon>
        <taxon>Streptophyta</taxon>
        <taxon>Embryophyta</taxon>
        <taxon>Tracheophyta</taxon>
        <taxon>Spermatophyta</taxon>
        <taxon>Magnoliopsida</taxon>
        <taxon>Liliopsida</taxon>
        <taxon>Poales</taxon>
        <taxon>Poaceae</taxon>
        <taxon>PACMAD clade</taxon>
        <taxon>Panicoideae</taxon>
        <taxon>Panicodae</taxon>
        <taxon>Paniceae</taxon>
        <taxon>Anthephorinae</taxon>
        <taxon>Digitaria</taxon>
    </lineage>
</organism>
<feature type="coiled-coil region" evidence="1">
    <location>
        <begin position="163"/>
        <end position="197"/>
    </location>
</feature>
<dbReference type="OrthoDB" id="1883432at2759"/>
<protein>
    <submittedName>
        <fullName evidence="3">Uncharacterized protein</fullName>
    </submittedName>
</protein>